<evidence type="ECO:0000256" key="1">
    <source>
        <dbReference type="SAM" id="MobiDB-lite"/>
    </source>
</evidence>
<feature type="region of interest" description="Disordered" evidence="1">
    <location>
        <begin position="1"/>
        <end position="25"/>
    </location>
</feature>
<feature type="domain" description="RelA/SpoT" evidence="2">
    <location>
        <begin position="95"/>
        <end position="207"/>
    </location>
</feature>
<sequence length="265" mass="30507">MTDQQSADLDKLPSKSAVRKAGSAIRQVMRKSEAATIEITSEKDPAELETDKDILQRAISVIDLYRSHFSKPMGRVEQTLRDICVGTDFDTQITSRLKRLPTIINKLRRPDNTDLSRMEDIGGCRVVVETYDELNVLHELVRREYANRVHRERDYVATPRDSGYRSVHLIVKEPSSDLKIEIQLRTRLMHDWADLVESFSRIMSEDFKQSGSHIVQEFMKLQSTFSAWQEGLGPELTLDEMKELRILGMRVQELLGSMTGEPERK</sequence>
<dbReference type="Proteomes" id="UP000319746">
    <property type="component" value="Unassembled WGS sequence"/>
</dbReference>
<dbReference type="Pfam" id="PF04607">
    <property type="entry name" value="RelA_SpoT"/>
    <property type="match status" value="1"/>
</dbReference>
<dbReference type="Gene3D" id="3.30.460.10">
    <property type="entry name" value="Beta Polymerase, domain 2"/>
    <property type="match status" value="1"/>
</dbReference>
<dbReference type="InterPro" id="IPR007685">
    <property type="entry name" value="RelA_SpoT"/>
</dbReference>
<protein>
    <submittedName>
        <fullName evidence="3">RelA/SpoT family protein</fullName>
    </submittedName>
</protein>
<reference evidence="3 4" key="1">
    <citation type="submission" date="2019-06" db="EMBL/GenBank/DDBJ databases">
        <title>Sequencing the genomes of 1000 actinobacteria strains.</title>
        <authorList>
            <person name="Klenk H.-P."/>
        </authorList>
    </citation>
    <scope>NUCLEOTIDE SEQUENCE [LARGE SCALE GENOMIC DNA]</scope>
    <source>
        <strain evidence="3 4">DSM 24083</strain>
    </source>
</reference>
<proteinExistence type="predicted"/>
<dbReference type="EMBL" id="VFOU01000003">
    <property type="protein sequence ID" value="TQL71713.1"/>
    <property type="molecule type" value="Genomic_DNA"/>
</dbReference>
<name>A0A543AGL1_9MICC</name>
<organism evidence="3 4">
    <name type="scientific">Enteractinococcus coprophilus</name>
    <dbReference type="NCBI Taxonomy" id="1027633"/>
    <lineage>
        <taxon>Bacteria</taxon>
        <taxon>Bacillati</taxon>
        <taxon>Actinomycetota</taxon>
        <taxon>Actinomycetes</taxon>
        <taxon>Micrococcales</taxon>
        <taxon>Micrococcaceae</taxon>
    </lineage>
</organism>
<dbReference type="InterPro" id="IPR043519">
    <property type="entry name" value="NT_sf"/>
</dbReference>
<keyword evidence="4" id="KW-1185">Reference proteome</keyword>
<dbReference type="CDD" id="cd05399">
    <property type="entry name" value="NT_Rel-Spo_like"/>
    <property type="match status" value="1"/>
</dbReference>
<evidence type="ECO:0000313" key="3">
    <source>
        <dbReference type="EMBL" id="TQL71713.1"/>
    </source>
</evidence>
<dbReference type="AlphaFoldDB" id="A0A543AGL1"/>
<accession>A0A543AGL1</accession>
<evidence type="ECO:0000259" key="2">
    <source>
        <dbReference type="SMART" id="SM00954"/>
    </source>
</evidence>
<comment type="caution">
    <text evidence="3">The sequence shown here is derived from an EMBL/GenBank/DDBJ whole genome shotgun (WGS) entry which is preliminary data.</text>
</comment>
<gene>
    <name evidence="3" type="ORF">FB556_2208</name>
</gene>
<dbReference type="PANTHER" id="PTHR47837:SF1">
    <property type="entry name" value="GTP PYROPHOSPHOKINASE YJBM"/>
    <property type="match status" value="1"/>
</dbReference>
<evidence type="ECO:0000313" key="4">
    <source>
        <dbReference type="Proteomes" id="UP000319746"/>
    </source>
</evidence>
<dbReference type="RefSeq" id="WP_141867515.1">
    <property type="nucleotide sequence ID" value="NZ_BAABAN010000001.1"/>
</dbReference>
<dbReference type="SMART" id="SM00954">
    <property type="entry name" value="RelA_SpoT"/>
    <property type="match status" value="1"/>
</dbReference>
<dbReference type="OrthoDB" id="9789634at2"/>
<dbReference type="InterPro" id="IPR052366">
    <property type="entry name" value="GTP_Pyrophosphokinase"/>
</dbReference>
<dbReference type="SUPFAM" id="SSF81301">
    <property type="entry name" value="Nucleotidyltransferase"/>
    <property type="match status" value="1"/>
</dbReference>
<dbReference type="GO" id="GO:0015969">
    <property type="term" value="P:guanosine tetraphosphate metabolic process"/>
    <property type="evidence" value="ECO:0007669"/>
    <property type="project" value="InterPro"/>
</dbReference>
<dbReference type="PANTHER" id="PTHR47837">
    <property type="entry name" value="GTP PYROPHOSPHOKINASE YJBM"/>
    <property type="match status" value="1"/>
</dbReference>